<keyword evidence="5 6" id="KW-0472">Membrane</keyword>
<name>A0ABW8RK45_9BACI</name>
<protein>
    <submittedName>
        <fullName evidence="8">CynX/NimT family MFS transporter</fullName>
    </submittedName>
</protein>
<evidence type="ECO:0000256" key="2">
    <source>
        <dbReference type="ARBA" id="ARBA00022448"/>
    </source>
</evidence>
<evidence type="ECO:0000256" key="3">
    <source>
        <dbReference type="ARBA" id="ARBA00022692"/>
    </source>
</evidence>
<dbReference type="InterPro" id="IPR011701">
    <property type="entry name" value="MFS"/>
</dbReference>
<accession>A0ABW8RK45</accession>
<feature type="transmembrane region" description="Helical" evidence="6">
    <location>
        <begin position="353"/>
        <end position="374"/>
    </location>
</feature>
<comment type="caution">
    <text evidence="8">The sequence shown here is derived from an EMBL/GenBank/DDBJ whole genome shotgun (WGS) entry which is preliminary data.</text>
</comment>
<reference evidence="8 9" key="1">
    <citation type="submission" date="2024-11" db="EMBL/GenBank/DDBJ databases">
        <authorList>
            <person name="Lucas J.A."/>
        </authorList>
    </citation>
    <scope>NUCLEOTIDE SEQUENCE [LARGE SCALE GENOMIC DNA]</scope>
    <source>
        <strain evidence="8 9">Z 5.4</strain>
    </source>
</reference>
<evidence type="ECO:0000259" key="7">
    <source>
        <dbReference type="PROSITE" id="PS50850"/>
    </source>
</evidence>
<dbReference type="Gene3D" id="1.20.1250.20">
    <property type="entry name" value="MFS general substrate transporter like domains"/>
    <property type="match status" value="2"/>
</dbReference>
<dbReference type="SUPFAM" id="SSF103473">
    <property type="entry name" value="MFS general substrate transporter"/>
    <property type="match status" value="1"/>
</dbReference>
<feature type="transmembrane region" description="Helical" evidence="6">
    <location>
        <begin position="239"/>
        <end position="260"/>
    </location>
</feature>
<dbReference type="InterPro" id="IPR052524">
    <property type="entry name" value="MFS_Cyanate_Porter"/>
</dbReference>
<gene>
    <name evidence="8" type="ORF">ACJEBI_16640</name>
</gene>
<dbReference type="InterPro" id="IPR036259">
    <property type="entry name" value="MFS_trans_sf"/>
</dbReference>
<evidence type="ECO:0000313" key="8">
    <source>
        <dbReference type="EMBL" id="MFK9093099.1"/>
    </source>
</evidence>
<feature type="transmembrane region" description="Helical" evidence="6">
    <location>
        <begin position="130"/>
        <end position="150"/>
    </location>
</feature>
<comment type="subcellular location">
    <subcellularLocation>
        <location evidence="1">Cell membrane</location>
        <topology evidence="1">Multi-pass membrane protein</topology>
    </subcellularLocation>
</comment>
<feature type="transmembrane region" description="Helical" evidence="6">
    <location>
        <begin position="291"/>
        <end position="312"/>
    </location>
</feature>
<evidence type="ECO:0000256" key="5">
    <source>
        <dbReference type="ARBA" id="ARBA00023136"/>
    </source>
</evidence>
<evidence type="ECO:0000256" key="6">
    <source>
        <dbReference type="SAM" id="Phobius"/>
    </source>
</evidence>
<dbReference type="InterPro" id="IPR020846">
    <property type="entry name" value="MFS_dom"/>
</dbReference>
<dbReference type="RefSeq" id="WP_406581648.1">
    <property type="nucleotide sequence ID" value="NZ_JBJHQH010000012.1"/>
</dbReference>
<feature type="transmembrane region" description="Helical" evidence="6">
    <location>
        <begin position="44"/>
        <end position="65"/>
    </location>
</feature>
<feature type="transmembrane region" description="Helical" evidence="6">
    <location>
        <begin position="200"/>
        <end position="219"/>
    </location>
</feature>
<dbReference type="Proteomes" id="UP001623041">
    <property type="component" value="Unassembled WGS sequence"/>
</dbReference>
<dbReference type="PANTHER" id="PTHR23523:SF2">
    <property type="entry name" value="2-NITROIMIDAZOLE TRANSPORTER"/>
    <property type="match status" value="1"/>
</dbReference>
<feature type="transmembrane region" description="Helical" evidence="6">
    <location>
        <begin position="72"/>
        <end position="90"/>
    </location>
</feature>
<sequence>MRFIYLLVVLFFASLNLRPSITSVGPLLDTIQKELGMNGIEASLLTTLPVICMGLFSLIATLLNYQLGIERSLFIGLFFIMIATFFRIITHDSYHLLMTAIVAGIGIGIAGPILSGFIKKHFPEHPGVTSVYSVSMVIGASLACSVSIPLSKIWNDSWQKTLGFWGIPALIACLLLLPLLKKTKIKIPSMTLPKTPIKNIRVWIFTLFFGCMSAIFYSLTAWLSPAVQKMGMDHFQSGLVLTLFTVIQIPVSFLIPVLVSKYQHRKSWLLICCIFELIGVILLIMNASPWFATAFLGIGAGGLFPLALLLPIEETTNSKQATSWAAMIQFGGFILGSLGPILMGYTVDTYNNFFPAFLGLIFIILLMIVTVLIIGDKKESAQQQISLEI</sequence>
<dbReference type="Pfam" id="PF07690">
    <property type="entry name" value="MFS_1"/>
    <property type="match status" value="1"/>
</dbReference>
<feature type="domain" description="Major facilitator superfamily (MFS) profile" evidence="7">
    <location>
        <begin position="6"/>
        <end position="379"/>
    </location>
</feature>
<feature type="transmembrane region" description="Helical" evidence="6">
    <location>
        <begin position="96"/>
        <end position="118"/>
    </location>
</feature>
<keyword evidence="9" id="KW-1185">Reference proteome</keyword>
<dbReference type="EMBL" id="JBJHQH010000012">
    <property type="protein sequence ID" value="MFK9093099.1"/>
    <property type="molecule type" value="Genomic_DNA"/>
</dbReference>
<evidence type="ECO:0000313" key="9">
    <source>
        <dbReference type="Proteomes" id="UP001623041"/>
    </source>
</evidence>
<proteinExistence type="predicted"/>
<organism evidence="8 9">
    <name type="scientific">Bacillus salipaludis</name>
    <dbReference type="NCBI Taxonomy" id="2547811"/>
    <lineage>
        <taxon>Bacteria</taxon>
        <taxon>Bacillati</taxon>
        <taxon>Bacillota</taxon>
        <taxon>Bacilli</taxon>
        <taxon>Bacillales</taxon>
        <taxon>Bacillaceae</taxon>
        <taxon>Bacillus</taxon>
    </lineage>
</organism>
<dbReference type="PROSITE" id="PS50850">
    <property type="entry name" value="MFS"/>
    <property type="match status" value="1"/>
</dbReference>
<feature type="transmembrane region" description="Helical" evidence="6">
    <location>
        <begin position="324"/>
        <end position="347"/>
    </location>
</feature>
<feature type="transmembrane region" description="Helical" evidence="6">
    <location>
        <begin position="162"/>
        <end position="180"/>
    </location>
</feature>
<evidence type="ECO:0000256" key="4">
    <source>
        <dbReference type="ARBA" id="ARBA00022989"/>
    </source>
</evidence>
<feature type="transmembrane region" description="Helical" evidence="6">
    <location>
        <begin position="267"/>
        <end position="285"/>
    </location>
</feature>
<keyword evidence="2" id="KW-0813">Transport</keyword>
<keyword evidence="4 6" id="KW-1133">Transmembrane helix</keyword>
<dbReference type="PANTHER" id="PTHR23523">
    <property type="match status" value="1"/>
</dbReference>
<keyword evidence="3 6" id="KW-0812">Transmembrane</keyword>
<evidence type="ECO:0000256" key="1">
    <source>
        <dbReference type="ARBA" id="ARBA00004651"/>
    </source>
</evidence>